<dbReference type="InParanoid" id="A0A1S3HZZ7"/>
<feature type="domain" description="C2H2-type" evidence="13">
    <location>
        <begin position="624"/>
        <end position="651"/>
    </location>
</feature>
<evidence type="ECO:0000256" key="9">
    <source>
        <dbReference type="ARBA" id="ARBA00023163"/>
    </source>
</evidence>
<dbReference type="PANTHER" id="PTHR24394:SF29">
    <property type="entry name" value="MYONEURIN"/>
    <property type="match status" value="1"/>
</dbReference>
<evidence type="ECO:0000256" key="1">
    <source>
        <dbReference type="ARBA" id="ARBA00004123"/>
    </source>
</evidence>
<feature type="domain" description="C2H2-type" evidence="13">
    <location>
        <begin position="596"/>
        <end position="623"/>
    </location>
</feature>
<dbReference type="GO" id="GO:0003677">
    <property type="term" value="F:DNA binding"/>
    <property type="evidence" value="ECO:0007669"/>
    <property type="project" value="UniProtKB-KW"/>
</dbReference>
<feature type="compositionally biased region" description="Polar residues" evidence="12">
    <location>
        <begin position="295"/>
        <end position="311"/>
    </location>
</feature>
<evidence type="ECO:0000313" key="14">
    <source>
        <dbReference type="Proteomes" id="UP000085678"/>
    </source>
</evidence>
<evidence type="ECO:0000256" key="11">
    <source>
        <dbReference type="PROSITE-ProRule" id="PRU00042"/>
    </source>
</evidence>
<dbReference type="Proteomes" id="UP000085678">
    <property type="component" value="Unplaced"/>
</dbReference>
<dbReference type="InterPro" id="IPR013087">
    <property type="entry name" value="Znf_C2H2_type"/>
</dbReference>
<dbReference type="FunFam" id="3.30.160.60:FF:000072">
    <property type="entry name" value="zinc finger protein 143 isoform X1"/>
    <property type="match status" value="2"/>
</dbReference>
<dbReference type="GO" id="GO:0000981">
    <property type="term" value="F:DNA-binding transcription factor activity, RNA polymerase II-specific"/>
    <property type="evidence" value="ECO:0007669"/>
    <property type="project" value="TreeGrafter"/>
</dbReference>
<dbReference type="GeneID" id="106159734"/>
<dbReference type="PROSITE" id="PS50157">
    <property type="entry name" value="ZINC_FINGER_C2H2_2"/>
    <property type="match status" value="11"/>
</dbReference>
<comment type="subcellular location">
    <subcellularLocation>
        <location evidence="1">Nucleus</location>
    </subcellularLocation>
</comment>
<dbReference type="Gene3D" id="3.30.160.60">
    <property type="entry name" value="Classic Zinc Finger"/>
    <property type="match status" value="11"/>
</dbReference>
<feature type="domain" description="C2H2-type" evidence="13">
    <location>
        <begin position="652"/>
        <end position="672"/>
    </location>
</feature>
<dbReference type="OrthoDB" id="4748970at2759"/>
<evidence type="ECO:0000256" key="6">
    <source>
        <dbReference type="ARBA" id="ARBA00022833"/>
    </source>
</evidence>
<dbReference type="GO" id="GO:0005634">
    <property type="term" value="C:nucleus"/>
    <property type="evidence" value="ECO:0007669"/>
    <property type="project" value="UniProtKB-SubCell"/>
</dbReference>
<feature type="domain" description="C2H2-type" evidence="13">
    <location>
        <begin position="224"/>
        <end position="253"/>
    </location>
</feature>
<feature type="compositionally biased region" description="Acidic residues" evidence="12">
    <location>
        <begin position="1"/>
        <end position="10"/>
    </location>
</feature>
<dbReference type="AlphaFoldDB" id="A0A1S3HZZ7"/>
<keyword evidence="4" id="KW-0677">Repeat</keyword>
<dbReference type="Pfam" id="PF00096">
    <property type="entry name" value="zf-C2H2"/>
    <property type="match status" value="6"/>
</dbReference>
<dbReference type="InterPro" id="IPR036236">
    <property type="entry name" value="Znf_C2H2_sf"/>
</dbReference>
<evidence type="ECO:0000313" key="15">
    <source>
        <dbReference type="RefSeq" id="XP_013391583.1"/>
    </source>
</evidence>
<keyword evidence="9" id="KW-0804">Transcription</keyword>
<dbReference type="RefSeq" id="XP_013391583.1">
    <property type="nucleotide sequence ID" value="XM_013536129.1"/>
</dbReference>
<feature type="domain" description="C2H2-type" evidence="13">
    <location>
        <begin position="568"/>
        <end position="595"/>
    </location>
</feature>
<dbReference type="FunFam" id="3.30.160.60:FF:000100">
    <property type="entry name" value="Zinc finger 45-like"/>
    <property type="match status" value="1"/>
</dbReference>
<dbReference type="FunFam" id="3.30.160.60:FF:001498">
    <property type="entry name" value="Zinc finger protein 404"/>
    <property type="match status" value="1"/>
</dbReference>
<keyword evidence="14" id="KW-1185">Reference proteome</keyword>
<keyword evidence="5 11" id="KW-0863">Zinc-finger</keyword>
<evidence type="ECO:0000256" key="10">
    <source>
        <dbReference type="ARBA" id="ARBA00023242"/>
    </source>
</evidence>
<evidence type="ECO:0000256" key="4">
    <source>
        <dbReference type="ARBA" id="ARBA00022737"/>
    </source>
</evidence>
<dbReference type="FunFam" id="3.30.160.60:FF:000075">
    <property type="entry name" value="Putative zinc finger protein 536"/>
    <property type="match status" value="1"/>
</dbReference>
<protein>
    <submittedName>
        <fullName evidence="15">Transcription factor E4F1</fullName>
    </submittedName>
</protein>
<feature type="domain" description="C2H2-type" evidence="13">
    <location>
        <begin position="540"/>
        <end position="567"/>
    </location>
</feature>
<dbReference type="KEGG" id="lak:106159734"/>
<evidence type="ECO:0000256" key="8">
    <source>
        <dbReference type="ARBA" id="ARBA00023125"/>
    </source>
</evidence>
<name>A0A1S3HZZ7_LINAN</name>
<keyword evidence="3" id="KW-0479">Metal-binding</keyword>
<comment type="similarity">
    <text evidence="2">Belongs to the krueppel C2H2-type zinc-finger protein family.</text>
</comment>
<reference evidence="15" key="1">
    <citation type="submission" date="2025-08" db="UniProtKB">
        <authorList>
            <consortium name="RefSeq"/>
        </authorList>
    </citation>
    <scope>IDENTIFICATION</scope>
    <source>
        <tissue evidence="15">Gonads</tissue>
    </source>
</reference>
<dbReference type="SMART" id="SM00355">
    <property type="entry name" value="ZnF_C2H2"/>
    <property type="match status" value="13"/>
</dbReference>
<dbReference type="FunFam" id="3.30.160.60:FF:000086">
    <property type="entry name" value="transcription factor E4F1 isoform X1"/>
    <property type="match status" value="1"/>
</dbReference>
<evidence type="ECO:0000256" key="7">
    <source>
        <dbReference type="ARBA" id="ARBA00023015"/>
    </source>
</evidence>
<dbReference type="GO" id="GO:0008270">
    <property type="term" value="F:zinc ion binding"/>
    <property type="evidence" value="ECO:0007669"/>
    <property type="project" value="UniProtKB-KW"/>
</dbReference>
<dbReference type="PROSITE" id="PS00028">
    <property type="entry name" value="ZINC_FINGER_C2H2_1"/>
    <property type="match status" value="8"/>
</dbReference>
<evidence type="ECO:0000256" key="5">
    <source>
        <dbReference type="ARBA" id="ARBA00022771"/>
    </source>
</evidence>
<dbReference type="SUPFAM" id="SSF57667">
    <property type="entry name" value="beta-beta-alpha zinc fingers"/>
    <property type="match status" value="6"/>
</dbReference>
<accession>A0A1S3HZZ7</accession>
<proteinExistence type="inferred from homology"/>
<keyword evidence="10" id="KW-0539">Nucleus</keyword>
<feature type="region of interest" description="Disordered" evidence="12">
    <location>
        <begin position="273"/>
        <end position="322"/>
    </location>
</feature>
<dbReference type="Pfam" id="PF13894">
    <property type="entry name" value="zf-C2H2_4"/>
    <property type="match status" value="1"/>
</dbReference>
<organism evidence="14 15">
    <name type="scientific">Lingula anatina</name>
    <name type="common">Brachiopod</name>
    <name type="synonym">Lingula unguis</name>
    <dbReference type="NCBI Taxonomy" id="7574"/>
    <lineage>
        <taxon>Eukaryota</taxon>
        <taxon>Metazoa</taxon>
        <taxon>Spiralia</taxon>
        <taxon>Lophotrochozoa</taxon>
        <taxon>Brachiopoda</taxon>
        <taxon>Linguliformea</taxon>
        <taxon>Lingulata</taxon>
        <taxon>Lingulida</taxon>
        <taxon>Linguloidea</taxon>
        <taxon>Lingulidae</taxon>
        <taxon>Lingula</taxon>
    </lineage>
</organism>
<dbReference type="PANTHER" id="PTHR24394">
    <property type="entry name" value="ZINC FINGER PROTEIN"/>
    <property type="match status" value="1"/>
</dbReference>
<feature type="region of interest" description="Disordered" evidence="12">
    <location>
        <begin position="1"/>
        <end position="25"/>
    </location>
</feature>
<evidence type="ECO:0000256" key="2">
    <source>
        <dbReference type="ARBA" id="ARBA00006991"/>
    </source>
</evidence>
<keyword evidence="8" id="KW-0238">DNA-binding</keyword>
<feature type="domain" description="C2H2-type" evidence="13">
    <location>
        <begin position="254"/>
        <end position="277"/>
    </location>
</feature>
<sequence length="866" mass="96464">MSAAVECDDPSVDKTTPDSEEEDSHRCGTCKLEFGSIEDFIKHKLDKDNCRVFYQKSTKDKRVLVPRLIKKEAKDDEERETRGSQKRKRKTYFSVDQENIVEKTSHKCPKCSRTFNREATLRRHLDIEHDSTWEIVNDEIGRDEEETGKGPAVTTLLQAAAEEENSTAPVVEMESPESTVFQVKRMKTSSNEDRPFACEVCDSKFKEMSVLKTHLLTHSDQRDFPCPFEGCTYAFKTKGSLKRHERRHTGDRPYICHLCQRSFAESGALTRHLKSRTPCTSKSDADLPRYGRKIQITSEDGSVISNETAKPSSKEGEENEDQSVRVLRAAASAADGVTTEMMTSDNPAVSTALTSVDGQSGETTVVTTLTSDEAKGQGEDFSLEDGEEDDKFEQLEPNQCRVCKAALANVDTLIEHLKTHLSGLPFRCGSCNFCTDKKEYLAGHMKERHRATLREIGPDGNEADVVPTNPPPMNSYLFRLSKEGSMAAKQLLTLGEKSAVEDPSAAGYKTFSKCPVCGRTFKGSSYLKLHMRSHTGERPHQCPHCPKTFTTKDTLSKHLTAHSEARHYKCGECGKLFKRISHVKEHLKIHTNERPYKCTFCDKTFKTTNACKVHLRTHGSVMPWECKFCHRLFREKGSLERHVRTHTGEKPYSCQYCGRKFAEHGTLNRHLKAKAPCTQQLRSVQETQEEDVVQNSLENNYPTVLAQFSSVVTDTQHYILEGQEEDMTDTQPAAEYVVVDSESNIQVQNIEVVGTAQDNTTQYVILNQPDGNTIAVATSDPTSILDSLSSMASMSTTPTMTTVTASGQVPGLTSDDVTIVTHSEELPDDVLEGLVATSGGEVTQVVQGLETHPVNIEDAVVGLVDS</sequence>
<evidence type="ECO:0000256" key="3">
    <source>
        <dbReference type="ARBA" id="ARBA00022723"/>
    </source>
</evidence>
<feature type="domain" description="C2H2-type" evidence="13">
    <location>
        <begin position="512"/>
        <end position="539"/>
    </location>
</feature>
<feature type="domain" description="C2H2-type" evidence="13">
    <location>
        <begin position="398"/>
        <end position="425"/>
    </location>
</feature>
<keyword evidence="6" id="KW-0862">Zinc</keyword>
<feature type="domain" description="C2H2-type" evidence="13">
    <location>
        <begin position="106"/>
        <end position="134"/>
    </location>
</feature>
<dbReference type="FunFam" id="3.30.160.60:FF:000045">
    <property type="entry name" value="ZFP69 zinc finger protein B"/>
    <property type="match status" value="1"/>
</dbReference>
<keyword evidence="7" id="KW-0805">Transcription regulation</keyword>
<evidence type="ECO:0000259" key="13">
    <source>
        <dbReference type="PROSITE" id="PS50157"/>
    </source>
</evidence>
<evidence type="ECO:0000256" key="12">
    <source>
        <dbReference type="SAM" id="MobiDB-lite"/>
    </source>
</evidence>
<feature type="domain" description="C2H2-type" evidence="13">
    <location>
        <begin position="196"/>
        <end position="223"/>
    </location>
</feature>
<dbReference type="FunFam" id="3.30.160.60:FF:000110">
    <property type="entry name" value="Zinc finger protein-like"/>
    <property type="match status" value="1"/>
</dbReference>
<gene>
    <name evidence="15" type="primary">LOC106159734</name>
</gene>